<sequence>MTQKMDADIDSTWDKPHSENARIPRSLECELMEDLVKSCIPGDDITITGIIKGKTTTPKQNCLDPYTSAASSSRHWIDIEGAFDNTFFNLVCLVLERRGAEPSVVRDVNKAVSVNNPKQQNKGSYTPSEGITLNMNDYYFIQGLHYTNKKL</sequence>
<comment type="caution">
    <text evidence="1">The sequence shown here is derived from an EMBL/GenBank/DDBJ whole genome shotgun (WGS) entry which is preliminary data.</text>
</comment>
<proteinExistence type="predicted"/>
<dbReference type="EMBL" id="JAPWTJ010001265">
    <property type="protein sequence ID" value="KAJ8972970.1"/>
    <property type="molecule type" value="Genomic_DNA"/>
</dbReference>
<name>A0ABQ9J4H0_9CUCU</name>
<evidence type="ECO:0000313" key="2">
    <source>
        <dbReference type="Proteomes" id="UP001162164"/>
    </source>
</evidence>
<evidence type="ECO:0000313" key="1">
    <source>
        <dbReference type="EMBL" id="KAJ8972970.1"/>
    </source>
</evidence>
<dbReference type="SUPFAM" id="SSF50249">
    <property type="entry name" value="Nucleic acid-binding proteins"/>
    <property type="match status" value="1"/>
</dbReference>
<reference evidence="1" key="1">
    <citation type="journal article" date="2023" name="Insect Mol. Biol.">
        <title>Genome sequencing provides insights into the evolution of gene families encoding plant cell wall-degrading enzymes in longhorned beetles.</title>
        <authorList>
            <person name="Shin N.R."/>
            <person name="Okamura Y."/>
            <person name="Kirsch R."/>
            <person name="Pauchet Y."/>
        </authorList>
    </citation>
    <scope>NUCLEOTIDE SEQUENCE</scope>
    <source>
        <strain evidence="1">MMC_N1</strain>
    </source>
</reference>
<dbReference type="InterPro" id="IPR012340">
    <property type="entry name" value="NA-bd_OB-fold"/>
</dbReference>
<organism evidence="1 2">
    <name type="scientific">Molorchus minor</name>
    <dbReference type="NCBI Taxonomy" id="1323400"/>
    <lineage>
        <taxon>Eukaryota</taxon>
        <taxon>Metazoa</taxon>
        <taxon>Ecdysozoa</taxon>
        <taxon>Arthropoda</taxon>
        <taxon>Hexapoda</taxon>
        <taxon>Insecta</taxon>
        <taxon>Pterygota</taxon>
        <taxon>Neoptera</taxon>
        <taxon>Endopterygota</taxon>
        <taxon>Coleoptera</taxon>
        <taxon>Polyphaga</taxon>
        <taxon>Cucujiformia</taxon>
        <taxon>Chrysomeloidea</taxon>
        <taxon>Cerambycidae</taxon>
        <taxon>Lamiinae</taxon>
        <taxon>Monochamini</taxon>
        <taxon>Molorchus</taxon>
    </lineage>
</organism>
<dbReference type="Proteomes" id="UP001162164">
    <property type="component" value="Unassembled WGS sequence"/>
</dbReference>
<protein>
    <submittedName>
        <fullName evidence="1">Uncharacterized protein</fullName>
    </submittedName>
</protein>
<gene>
    <name evidence="1" type="ORF">NQ317_019317</name>
</gene>
<keyword evidence="2" id="KW-1185">Reference proteome</keyword>
<dbReference type="Gene3D" id="2.40.50.140">
    <property type="entry name" value="Nucleic acid-binding proteins"/>
    <property type="match status" value="1"/>
</dbReference>
<accession>A0ABQ9J4H0</accession>